<keyword evidence="7 8" id="KW-0472">Membrane</keyword>
<evidence type="ECO:0000256" key="6">
    <source>
        <dbReference type="ARBA" id="ARBA00022989"/>
    </source>
</evidence>
<keyword evidence="11" id="KW-1185">Reference proteome</keyword>
<dbReference type="NCBIfam" id="TIGR00924">
    <property type="entry name" value="yjdL_sub1_fam"/>
    <property type="match status" value="1"/>
</dbReference>
<dbReference type="GO" id="GO:0006857">
    <property type="term" value="P:oligopeptide transport"/>
    <property type="evidence" value="ECO:0007669"/>
    <property type="project" value="InterPro"/>
</dbReference>
<evidence type="ECO:0000256" key="1">
    <source>
        <dbReference type="ARBA" id="ARBA00004651"/>
    </source>
</evidence>
<organism evidence="10 11">
    <name type="scientific">Saccharothrix violaceirubra</name>
    <dbReference type="NCBI Taxonomy" id="413306"/>
    <lineage>
        <taxon>Bacteria</taxon>
        <taxon>Bacillati</taxon>
        <taxon>Actinomycetota</taxon>
        <taxon>Actinomycetes</taxon>
        <taxon>Pseudonocardiales</taxon>
        <taxon>Pseudonocardiaceae</taxon>
        <taxon>Saccharothrix</taxon>
    </lineage>
</organism>
<dbReference type="GO" id="GO:0005886">
    <property type="term" value="C:plasma membrane"/>
    <property type="evidence" value="ECO:0007669"/>
    <property type="project" value="UniProtKB-SubCell"/>
</dbReference>
<feature type="transmembrane region" description="Helical" evidence="8">
    <location>
        <begin position="111"/>
        <end position="131"/>
    </location>
</feature>
<protein>
    <submittedName>
        <fullName evidence="10">POT family proton-dependent oligopeptide transporter</fullName>
    </submittedName>
</protein>
<dbReference type="InterPro" id="IPR020846">
    <property type="entry name" value="MFS_dom"/>
</dbReference>
<dbReference type="RefSeq" id="WP_184666175.1">
    <property type="nucleotide sequence ID" value="NZ_BAABAI010000036.1"/>
</dbReference>
<comment type="similarity">
    <text evidence="2">Belongs to the major facilitator superfamily. Proton-dependent oligopeptide transporter (POT/PTR) (TC 2.A.17) family.</text>
</comment>
<dbReference type="CDD" id="cd17346">
    <property type="entry name" value="MFS_DtpA_like"/>
    <property type="match status" value="1"/>
</dbReference>
<dbReference type="Pfam" id="PF00854">
    <property type="entry name" value="PTR2"/>
    <property type="match status" value="1"/>
</dbReference>
<accession>A0A7W7WTP7</accession>
<evidence type="ECO:0000259" key="9">
    <source>
        <dbReference type="PROSITE" id="PS50850"/>
    </source>
</evidence>
<dbReference type="Gene3D" id="1.20.1250.20">
    <property type="entry name" value="MFS general substrate transporter like domains"/>
    <property type="match status" value="1"/>
</dbReference>
<feature type="transmembrane region" description="Helical" evidence="8">
    <location>
        <begin position="313"/>
        <end position="331"/>
    </location>
</feature>
<evidence type="ECO:0000256" key="2">
    <source>
        <dbReference type="ARBA" id="ARBA00005982"/>
    </source>
</evidence>
<comment type="subcellular location">
    <subcellularLocation>
        <location evidence="1">Cell membrane</location>
        <topology evidence="1">Multi-pass membrane protein</topology>
    </subcellularLocation>
</comment>
<proteinExistence type="inferred from homology"/>
<feature type="transmembrane region" description="Helical" evidence="8">
    <location>
        <begin position="172"/>
        <end position="193"/>
    </location>
</feature>
<dbReference type="InterPro" id="IPR000109">
    <property type="entry name" value="POT_fam"/>
</dbReference>
<dbReference type="PROSITE" id="PS01022">
    <property type="entry name" value="PTR2_1"/>
    <property type="match status" value="1"/>
</dbReference>
<evidence type="ECO:0000256" key="7">
    <source>
        <dbReference type="ARBA" id="ARBA00023136"/>
    </source>
</evidence>
<keyword evidence="6 8" id="KW-1133">Transmembrane helix</keyword>
<dbReference type="SUPFAM" id="SSF103473">
    <property type="entry name" value="MFS general substrate transporter"/>
    <property type="match status" value="2"/>
</dbReference>
<dbReference type="EMBL" id="JACHJS010000001">
    <property type="protein sequence ID" value="MBB4963395.1"/>
    <property type="molecule type" value="Genomic_DNA"/>
</dbReference>
<feature type="transmembrane region" description="Helical" evidence="8">
    <location>
        <begin position="369"/>
        <end position="394"/>
    </location>
</feature>
<feature type="transmembrane region" description="Helical" evidence="8">
    <location>
        <begin position="143"/>
        <end position="166"/>
    </location>
</feature>
<dbReference type="AlphaFoldDB" id="A0A7W7WTP7"/>
<evidence type="ECO:0000313" key="10">
    <source>
        <dbReference type="EMBL" id="MBB4963395.1"/>
    </source>
</evidence>
<reference evidence="10 11" key="1">
    <citation type="submission" date="2020-08" db="EMBL/GenBank/DDBJ databases">
        <title>Sequencing the genomes of 1000 actinobacteria strains.</title>
        <authorList>
            <person name="Klenk H.-P."/>
        </authorList>
    </citation>
    <scope>NUCLEOTIDE SEQUENCE [LARGE SCALE GENOMIC DNA]</scope>
    <source>
        <strain evidence="10 11">DSM 45084</strain>
    </source>
</reference>
<dbReference type="GO" id="GO:1904680">
    <property type="term" value="F:peptide transmembrane transporter activity"/>
    <property type="evidence" value="ECO:0007669"/>
    <property type="project" value="InterPro"/>
</dbReference>
<name>A0A7W7WTP7_9PSEU</name>
<feature type="transmembrane region" description="Helical" evidence="8">
    <location>
        <begin position="343"/>
        <end position="363"/>
    </location>
</feature>
<dbReference type="PANTHER" id="PTHR23517">
    <property type="entry name" value="RESISTANCE PROTEIN MDTM, PUTATIVE-RELATED-RELATED"/>
    <property type="match status" value="1"/>
</dbReference>
<feature type="domain" description="Major facilitator superfamily (MFS) profile" evidence="9">
    <location>
        <begin position="18"/>
        <end position="454"/>
    </location>
</feature>
<evidence type="ECO:0000313" key="11">
    <source>
        <dbReference type="Proteomes" id="UP000542674"/>
    </source>
</evidence>
<dbReference type="PROSITE" id="PS50850">
    <property type="entry name" value="MFS"/>
    <property type="match status" value="1"/>
</dbReference>
<feature type="transmembrane region" description="Helical" evidence="8">
    <location>
        <begin position="88"/>
        <end position="105"/>
    </location>
</feature>
<dbReference type="Proteomes" id="UP000542674">
    <property type="component" value="Unassembled WGS sequence"/>
</dbReference>
<evidence type="ECO:0000256" key="4">
    <source>
        <dbReference type="ARBA" id="ARBA00022475"/>
    </source>
</evidence>
<feature type="transmembrane region" description="Helical" evidence="8">
    <location>
        <begin position="214"/>
        <end position="231"/>
    </location>
</feature>
<feature type="transmembrane region" description="Helical" evidence="8">
    <location>
        <begin position="237"/>
        <end position="257"/>
    </location>
</feature>
<dbReference type="PANTHER" id="PTHR23517:SF15">
    <property type="entry name" value="PROTON-DEPENDENT OLIGOPEPTIDE FAMILY TRANSPORT PROTEIN"/>
    <property type="match status" value="1"/>
</dbReference>
<dbReference type="InterPro" id="IPR005279">
    <property type="entry name" value="Dipep/tripep_permease"/>
</dbReference>
<dbReference type="InterPro" id="IPR018456">
    <property type="entry name" value="PTR2_symporter_CS"/>
</dbReference>
<feature type="transmembrane region" description="Helical" evidence="8">
    <location>
        <begin position="55"/>
        <end position="76"/>
    </location>
</feature>
<dbReference type="InterPro" id="IPR036259">
    <property type="entry name" value="MFS_trans_sf"/>
</dbReference>
<keyword evidence="4" id="KW-1003">Cell membrane</keyword>
<dbReference type="InterPro" id="IPR050171">
    <property type="entry name" value="MFS_Transporters"/>
</dbReference>
<gene>
    <name evidence="10" type="ORF">F4559_000754</name>
</gene>
<evidence type="ECO:0000256" key="5">
    <source>
        <dbReference type="ARBA" id="ARBA00022692"/>
    </source>
</evidence>
<sequence length="454" mass="47216">MSAPALPGVEVRPGWFRVLFLVDVWERFSFYGMLAILTLYLTAPVERGGLGLTPGAAAAGFGTYLALSFMAAVPGGWIADRVLGQRRAVLVGGIVIACGHLVLALPTGTAGLGLVVVGTGLVKPAIAAMIGQHHRSSSGRREAAMSVFYMSVQVSALIAPLITGLLAHRVGWHAAFGVAALGMGIGVVGYARSMHRLGDVGAPPARRVDVTRQRVLLAVVCAVAVVGVVAAGFTVPWVVAVVGVVALVLPFVVVRLLRVRTGRSLRPLVVLMCAAAVFWGLFAQGGALLTLFARDRTDRVVLGFDVPTGWFQSLPPLFLLLGAPVAAWLWLRVRGRPEAKAAAGLVLAGAAFLIMAWAGRSAVDGPVAPWWLVAVYLLLACGELAIGPIVLSAAAGTAPAGYEGRFVGLSWLFVAAGVVVAAQVARIVDVVPDSLYFLGFGAVATVFGLVLFRP</sequence>
<keyword evidence="3" id="KW-0813">Transport</keyword>
<evidence type="ECO:0000256" key="8">
    <source>
        <dbReference type="SAM" id="Phobius"/>
    </source>
</evidence>
<comment type="caution">
    <text evidence="10">The sequence shown here is derived from an EMBL/GenBank/DDBJ whole genome shotgun (WGS) entry which is preliminary data.</text>
</comment>
<feature type="transmembrane region" description="Helical" evidence="8">
    <location>
        <begin position="24"/>
        <end position="43"/>
    </location>
</feature>
<keyword evidence="5 8" id="KW-0812">Transmembrane</keyword>
<feature type="transmembrane region" description="Helical" evidence="8">
    <location>
        <begin position="406"/>
        <end position="428"/>
    </location>
</feature>
<feature type="transmembrane region" description="Helical" evidence="8">
    <location>
        <begin position="269"/>
        <end position="293"/>
    </location>
</feature>
<evidence type="ECO:0000256" key="3">
    <source>
        <dbReference type="ARBA" id="ARBA00022448"/>
    </source>
</evidence>
<feature type="transmembrane region" description="Helical" evidence="8">
    <location>
        <begin position="434"/>
        <end position="452"/>
    </location>
</feature>